<feature type="region of interest" description="Disordered" evidence="1">
    <location>
        <begin position="1"/>
        <end position="75"/>
    </location>
</feature>
<accession>A0A928VTP2</accession>
<organism evidence="2 3">
    <name type="scientific">Zarconia navalis LEGE 11467</name>
    <dbReference type="NCBI Taxonomy" id="1828826"/>
    <lineage>
        <taxon>Bacteria</taxon>
        <taxon>Bacillati</taxon>
        <taxon>Cyanobacteriota</taxon>
        <taxon>Cyanophyceae</taxon>
        <taxon>Oscillatoriophycideae</taxon>
        <taxon>Oscillatoriales</taxon>
        <taxon>Oscillatoriales incertae sedis</taxon>
        <taxon>Zarconia</taxon>
        <taxon>Zarconia navalis</taxon>
    </lineage>
</organism>
<name>A0A928VTP2_9CYAN</name>
<feature type="non-terminal residue" evidence="2">
    <location>
        <position position="1"/>
    </location>
</feature>
<feature type="compositionally biased region" description="Pro residues" evidence="1">
    <location>
        <begin position="1"/>
        <end position="28"/>
    </location>
</feature>
<feature type="compositionally biased region" description="Polar residues" evidence="1">
    <location>
        <begin position="54"/>
        <end position="75"/>
    </location>
</feature>
<evidence type="ECO:0000313" key="3">
    <source>
        <dbReference type="Proteomes" id="UP000621799"/>
    </source>
</evidence>
<dbReference type="AlphaFoldDB" id="A0A928VTP2"/>
<dbReference type="Proteomes" id="UP000621799">
    <property type="component" value="Unassembled WGS sequence"/>
</dbReference>
<evidence type="ECO:0000256" key="1">
    <source>
        <dbReference type="SAM" id="MobiDB-lite"/>
    </source>
</evidence>
<evidence type="ECO:0000313" key="2">
    <source>
        <dbReference type="EMBL" id="MBE9040077.1"/>
    </source>
</evidence>
<protein>
    <submittedName>
        <fullName evidence="2">Uncharacterized protein</fullName>
    </submittedName>
</protein>
<reference evidence="2" key="1">
    <citation type="submission" date="2020-10" db="EMBL/GenBank/DDBJ databases">
        <authorList>
            <person name="Castelo-Branco R."/>
            <person name="Eusebio N."/>
            <person name="Adriana R."/>
            <person name="Vieira A."/>
            <person name="Brugerolle De Fraissinette N."/>
            <person name="Rezende De Castro R."/>
            <person name="Schneider M.P."/>
            <person name="Vasconcelos V."/>
            <person name="Leao P.N."/>
        </authorList>
    </citation>
    <scope>NUCLEOTIDE SEQUENCE</scope>
    <source>
        <strain evidence="2">LEGE 11467</strain>
    </source>
</reference>
<gene>
    <name evidence="2" type="ORF">IQ235_04630</name>
</gene>
<sequence>PISPTPSTPENPTNSPTPPIQQPTPISPTPDNTSEQIPSPQPSNPSPQQTPTTGDSETPTDNSAGDTSEPTTGNSVRVTLASVMGASAYEGSCAYSANGNFTICPTTSIVSPSPDGQCNGQFSIEALIDDSASSQGKILEFNRVRGANGENAPVSCSIWIENLIRDWRFQPDENSEYFTDALIDISIAIDVP</sequence>
<comment type="caution">
    <text evidence="2">The sequence shown here is derived from an EMBL/GenBank/DDBJ whole genome shotgun (WGS) entry which is preliminary data.</text>
</comment>
<dbReference type="EMBL" id="JADEXN010000054">
    <property type="protein sequence ID" value="MBE9040077.1"/>
    <property type="molecule type" value="Genomic_DNA"/>
</dbReference>
<proteinExistence type="predicted"/>
<keyword evidence="3" id="KW-1185">Reference proteome</keyword>